<dbReference type="EMBL" id="JACGCM010002768">
    <property type="protein sequence ID" value="KAF6135975.1"/>
    <property type="molecule type" value="Genomic_DNA"/>
</dbReference>
<feature type="domain" description="PGG" evidence="2">
    <location>
        <begin position="22"/>
        <end position="111"/>
    </location>
</feature>
<proteinExistence type="predicted"/>
<dbReference type="GO" id="GO:0016020">
    <property type="term" value="C:membrane"/>
    <property type="evidence" value="ECO:0007669"/>
    <property type="project" value="TreeGrafter"/>
</dbReference>
<sequence>MNERNGDIMLICSYPYCNCGLAVAFTVPGGNRSENGTPIYLKSRHFVSFAIADALALIFALTSVLIFLSVLTLRYPEEDFLVSLLRKLIIGLSTLFFSIASMAIAFSSTYFIMFSDVFAWVPILLASLICLVAGSFVVLQFPIFAEILKSIYGPDVLYRQP</sequence>
<dbReference type="Proteomes" id="UP000541444">
    <property type="component" value="Unassembled WGS sequence"/>
</dbReference>
<dbReference type="OrthoDB" id="1652385at2759"/>
<dbReference type="Pfam" id="PF13962">
    <property type="entry name" value="PGG"/>
    <property type="match status" value="1"/>
</dbReference>
<comment type="caution">
    <text evidence="3">The sequence shown here is derived from an EMBL/GenBank/DDBJ whole genome shotgun (WGS) entry which is preliminary data.</text>
</comment>
<evidence type="ECO:0000313" key="4">
    <source>
        <dbReference type="Proteomes" id="UP000541444"/>
    </source>
</evidence>
<feature type="transmembrane region" description="Helical" evidence="1">
    <location>
        <begin position="46"/>
        <end position="68"/>
    </location>
</feature>
<keyword evidence="1" id="KW-0472">Membrane</keyword>
<accession>A0A7J7L027</accession>
<keyword evidence="1" id="KW-0812">Transmembrane</keyword>
<evidence type="ECO:0000259" key="2">
    <source>
        <dbReference type="Pfam" id="PF13962"/>
    </source>
</evidence>
<feature type="transmembrane region" description="Helical" evidence="1">
    <location>
        <begin position="118"/>
        <end position="139"/>
    </location>
</feature>
<evidence type="ECO:0000313" key="3">
    <source>
        <dbReference type="EMBL" id="KAF6135975.1"/>
    </source>
</evidence>
<keyword evidence="1" id="KW-1133">Transmembrane helix</keyword>
<feature type="transmembrane region" description="Helical" evidence="1">
    <location>
        <begin position="88"/>
        <end position="112"/>
    </location>
</feature>
<dbReference type="PANTHER" id="PTHR24177:SF292">
    <property type="entry name" value="ANKYRIN REPEAT FAMILY PROTEIN-RELATED"/>
    <property type="match status" value="1"/>
</dbReference>
<dbReference type="InterPro" id="IPR026961">
    <property type="entry name" value="PGG_dom"/>
</dbReference>
<dbReference type="AlphaFoldDB" id="A0A7J7L027"/>
<keyword evidence="4" id="KW-1185">Reference proteome</keyword>
<organism evidence="3 4">
    <name type="scientific">Kingdonia uniflora</name>
    <dbReference type="NCBI Taxonomy" id="39325"/>
    <lineage>
        <taxon>Eukaryota</taxon>
        <taxon>Viridiplantae</taxon>
        <taxon>Streptophyta</taxon>
        <taxon>Embryophyta</taxon>
        <taxon>Tracheophyta</taxon>
        <taxon>Spermatophyta</taxon>
        <taxon>Magnoliopsida</taxon>
        <taxon>Ranunculales</taxon>
        <taxon>Circaeasteraceae</taxon>
        <taxon>Kingdonia</taxon>
    </lineage>
</organism>
<evidence type="ECO:0000256" key="1">
    <source>
        <dbReference type="SAM" id="Phobius"/>
    </source>
</evidence>
<reference evidence="3 4" key="1">
    <citation type="journal article" date="2020" name="IScience">
        <title>Genome Sequencing of the Endangered Kingdonia uniflora (Circaeasteraceae, Ranunculales) Reveals Potential Mechanisms of Evolutionary Specialization.</title>
        <authorList>
            <person name="Sun Y."/>
            <person name="Deng T."/>
            <person name="Zhang A."/>
            <person name="Moore M.J."/>
            <person name="Landis J.B."/>
            <person name="Lin N."/>
            <person name="Zhang H."/>
            <person name="Zhang X."/>
            <person name="Huang J."/>
            <person name="Zhang X."/>
            <person name="Sun H."/>
            <person name="Wang H."/>
        </authorList>
    </citation>
    <scope>NUCLEOTIDE SEQUENCE [LARGE SCALE GENOMIC DNA]</scope>
    <source>
        <strain evidence="3">TB1705</strain>
        <tissue evidence="3">Leaf</tissue>
    </source>
</reference>
<gene>
    <name evidence="3" type="ORF">GIB67_006867</name>
</gene>
<protein>
    <recommendedName>
        <fullName evidence="2">PGG domain-containing protein</fullName>
    </recommendedName>
</protein>
<dbReference type="PANTHER" id="PTHR24177">
    <property type="entry name" value="CASKIN"/>
    <property type="match status" value="1"/>
</dbReference>
<name>A0A7J7L027_9MAGN</name>